<dbReference type="SUPFAM" id="SSF75169">
    <property type="entry name" value="DsrEFH-like"/>
    <property type="match status" value="1"/>
</dbReference>
<dbReference type="PANTHER" id="PTHR37691">
    <property type="entry name" value="BLR3518 PROTEIN"/>
    <property type="match status" value="1"/>
</dbReference>
<evidence type="ECO:0000313" key="2">
    <source>
        <dbReference type="Proteomes" id="UP000199440"/>
    </source>
</evidence>
<keyword evidence="2" id="KW-1185">Reference proteome</keyword>
<dbReference type="PANTHER" id="PTHR37691:SF1">
    <property type="entry name" value="BLR3518 PROTEIN"/>
    <property type="match status" value="1"/>
</dbReference>
<sequence length="163" mass="18197">MGSQMKAQEWETPVIDGYGKIKYFRDVAVQPDKALDYNLIFDIKTDKERDGVNEGLWKIARTLNMLGVSGIASEKIKIVAAVHGGATFFALNEQKHKEKYGKGNPNLELLKLLRSQGVELYVCSQATSAHDIEDKDLNNYVQPALSALSVLANYQLKGYVFMP</sequence>
<reference evidence="1 2" key="1">
    <citation type="submission" date="2016-10" db="EMBL/GenBank/DDBJ databases">
        <authorList>
            <person name="de Groot N.N."/>
        </authorList>
    </citation>
    <scope>NUCLEOTIDE SEQUENCE [LARGE SCALE GENOMIC DNA]</scope>
    <source>
        <strain evidence="1 2">DSM 19886</strain>
    </source>
</reference>
<dbReference type="AlphaFoldDB" id="A0A1G9JEV3"/>
<dbReference type="Gene3D" id="3.40.1260.10">
    <property type="entry name" value="DsrEFH-like"/>
    <property type="match status" value="1"/>
</dbReference>
<dbReference type="Proteomes" id="UP000199440">
    <property type="component" value="Unassembled WGS sequence"/>
</dbReference>
<dbReference type="Pfam" id="PF02635">
    <property type="entry name" value="DsrE"/>
    <property type="match status" value="1"/>
</dbReference>
<organism evidence="1 2">
    <name type="scientific">Kriegella aquimaris</name>
    <dbReference type="NCBI Taxonomy" id="192904"/>
    <lineage>
        <taxon>Bacteria</taxon>
        <taxon>Pseudomonadati</taxon>
        <taxon>Bacteroidota</taxon>
        <taxon>Flavobacteriia</taxon>
        <taxon>Flavobacteriales</taxon>
        <taxon>Flavobacteriaceae</taxon>
        <taxon>Kriegella</taxon>
    </lineage>
</organism>
<proteinExistence type="predicted"/>
<dbReference type="STRING" id="192904.SAMN04488514_101515"/>
<evidence type="ECO:0000313" key="1">
    <source>
        <dbReference type="EMBL" id="SDL35683.1"/>
    </source>
</evidence>
<protein>
    <submittedName>
        <fullName evidence="1">Intracellular sulfur oxidation protein, DsrE/DsrF family</fullName>
    </submittedName>
</protein>
<dbReference type="InterPro" id="IPR027396">
    <property type="entry name" value="DsrEFH-like"/>
</dbReference>
<name>A0A1G9JEV3_9FLAO</name>
<gene>
    <name evidence="1" type="ORF">SAMN04488514_101515</name>
</gene>
<dbReference type="EMBL" id="FNGV01000001">
    <property type="protein sequence ID" value="SDL35683.1"/>
    <property type="molecule type" value="Genomic_DNA"/>
</dbReference>
<accession>A0A1G9JEV3</accession>
<dbReference type="InterPro" id="IPR003787">
    <property type="entry name" value="Sulphur_relay_DsrE/F-like"/>
</dbReference>